<feature type="region of interest" description="Disordered" evidence="2">
    <location>
        <begin position="1"/>
        <end position="21"/>
    </location>
</feature>
<sequence>MTVDPQPPTVEEAPGRADDTVPGSITIADTVVAKLASRAVLETADAGAAAARMFGQVIPGAEHLGFRQTDLTGLPKASAQVDGNVAFIELVISVRWPASVPQVTAAVRQHVRDRLTALTGLTVAEARIVVTDLVTEIPPSRAR</sequence>
<dbReference type="EMBL" id="CP073720">
    <property type="protein sequence ID" value="UWP85460.1"/>
    <property type="molecule type" value="Genomic_DNA"/>
</dbReference>
<dbReference type="Pfam" id="PF03780">
    <property type="entry name" value="Asp23"/>
    <property type="match status" value="1"/>
</dbReference>
<reference evidence="3" key="1">
    <citation type="submission" date="2021-04" db="EMBL/GenBank/DDBJ databases">
        <authorList>
            <person name="Hartkoorn R.C."/>
            <person name="Beaudoing E."/>
            <person name="Hot D."/>
        </authorList>
    </citation>
    <scope>NUCLEOTIDE SEQUENCE</scope>
    <source>
        <strain evidence="3">NRRL B-16292</strain>
    </source>
</reference>
<evidence type="ECO:0000256" key="2">
    <source>
        <dbReference type="SAM" id="MobiDB-lite"/>
    </source>
</evidence>
<evidence type="ECO:0000256" key="1">
    <source>
        <dbReference type="ARBA" id="ARBA00005721"/>
    </source>
</evidence>
<protein>
    <submittedName>
        <fullName evidence="3">Asp23/Gls24 family envelope stress response protein</fullName>
    </submittedName>
</protein>
<reference evidence="3" key="2">
    <citation type="submission" date="2022-09" db="EMBL/GenBank/DDBJ databases">
        <title>Biosynthetic gene clusters of Dactylosporangioum fulvum.</title>
        <authorList>
            <person name="Caradec T."/>
        </authorList>
    </citation>
    <scope>NUCLEOTIDE SEQUENCE</scope>
    <source>
        <strain evidence="3">NRRL B-16292</strain>
    </source>
</reference>
<keyword evidence="4" id="KW-1185">Reference proteome</keyword>
<proteinExistence type="inferred from homology"/>
<dbReference type="RefSeq" id="WP_259863580.1">
    <property type="nucleotide sequence ID" value="NZ_BAAAST010000014.1"/>
</dbReference>
<name>A0ABY5W7X8_9ACTN</name>
<evidence type="ECO:0000313" key="3">
    <source>
        <dbReference type="EMBL" id="UWP85460.1"/>
    </source>
</evidence>
<accession>A0ABY5W7X8</accession>
<gene>
    <name evidence="3" type="ORF">Dfulv_14950</name>
</gene>
<comment type="similarity">
    <text evidence="1">Belongs to the asp23 family.</text>
</comment>
<evidence type="ECO:0000313" key="4">
    <source>
        <dbReference type="Proteomes" id="UP001059617"/>
    </source>
</evidence>
<organism evidence="3 4">
    <name type="scientific">Dactylosporangium fulvum</name>
    <dbReference type="NCBI Taxonomy" id="53359"/>
    <lineage>
        <taxon>Bacteria</taxon>
        <taxon>Bacillati</taxon>
        <taxon>Actinomycetota</taxon>
        <taxon>Actinomycetes</taxon>
        <taxon>Micromonosporales</taxon>
        <taxon>Micromonosporaceae</taxon>
        <taxon>Dactylosporangium</taxon>
    </lineage>
</organism>
<dbReference type="InterPro" id="IPR005531">
    <property type="entry name" value="Asp23"/>
</dbReference>
<dbReference type="Proteomes" id="UP001059617">
    <property type="component" value="Chromosome"/>
</dbReference>